<dbReference type="SMART" id="SM00028">
    <property type="entry name" value="TPR"/>
    <property type="match status" value="2"/>
</dbReference>
<gene>
    <name evidence="3" type="ORF">SAMN06296427_106182</name>
</gene>
<dbReference type="Proteomes" id="UP000192393">
    <property type="component" value="Unassembled WGS sequence"/>
</dbReference>
<dbReference type="STRING" id="1434700.SAMN06296427_106182"/>
<keyword evidence="4" id="KW-1185">Reference proteome</keyword>
<keyword evidence="1" id="KW-0802">TPR repeat</keyword>
<keyword evidence="2" id="KW-0472">Membrane</keyword>
<evidence type="ECO:0000313" key="4">
    <source>
        <dbReference type="Proteomes" id="UP000192393"/>
    </source>
</evidence>
<name>A0A1W2BIB6_9FLAO</name>
<organism evidence="3 4">
    <name type="scientific">Moheibacter sediminis</name>
    <dbReference type="NCBI Taxonomy" id="1434700"/>
    <lineage>
        <taxon>Bacteria</taxon>
        <taxon>Pseudomonadati</taxon>
        <taxon>Bacteroidota</taxon>
        <taxon>Flavobacteriia</taxon>
        <taxon>Flavobacteriales</taxon>
        <taxon>Weeksellaceae</taxon>
        <taxon>Moheibacter</taxon>
    </lineage>
</organism>
<dbReference type="PROSITE" id="PS50005">
    <property type="entry name" value="TPR"/>
    <property type="match status" value="1"/>
</dbReference>
<dbReference type="RefSeq" id="WP_084017661.1">
    <property type="nucleotide sequence ID" value="NZ_FWXS01000006.1"/>
</dbReference>
<feature type="repeat" description="TPR" evidence="1">
    <location>
        <begin position="110"/>
        <end position="143"/>
    </location>
</feature>
<dbReference type="AlphaFoldDB" id="A0A1W2BIB6"/>
<dbReference type="EMBL" id="FWXS01000006">
    <property type="protein sequence ID" value="SMC72422.1"/>
    <property type="molecule type" value="Genomic_DNA"/>
</dbReference>
<dbReference type="SUPFAM" id="SSF48452">
    <property type="entry name" value="TPR-like"/>
    <property type="match status" value="1"/>
</dbReference>
<keyword evidence="2" id="KW-1133">Transmembrane helix</keyword>
<evidence type="ECO:0000256" key="2">
    <source>
        <dbReference type="SAM" id="Phobius"/>
    </source>
</evidence>
<feature type="transmembrane region" description="Helical" evidence="2">
    <location>
        <begin position="37"/>
        <end position="56"/>
    </location>
</feature>
<dbReference type="Gene3D" id="1.25.40.10">
    <property type="entry name" value="Tetratricopeptide repeat domain"/>
    <property type="match status" value="1"/>
</dbReference>
<sequence length="160" mass="18874">MANTPIIRQVAWWALIPQLLFMWLLVFVFYLLSVEQFILFGALSYLMISFLLRNLIPTNHRKGIKLTKELKFQEAIAEYKKSIQFFTKHSWLDKYRYLVLLNSSKMGFREMGLCNIAFCYGQIGNVNEAEKYYNRVLNEFPKNGIAQTGIRMINSIREND</sequence>
<reference evidence="3 4" key="1">
    <citation type="submission" date="2017-04" db="EMBL/GenBank/DDBJ databases">
        <authorList>
            <person name="Afonso C.L."/>
            <person name="Miller P.J."/>
            <person name="Scott M.A."/>
            <person name="Spackman E."/>
            <person name="Goraichik I."/>
            <person name="Dimitrov K.M."/>
            <person name="Suarez D.L."/>
            <person name="Swayne D.E."/>
        </authorList>
    </citation>
    <scope>NUCLEOTIDE SEQUENCE [LARGE SCALE GENOMIC DNA]</scope>
    <source>
        <strain evidence="3 4">CGMCC 1.12708</strain>
    </source>
</reference>
<proteinExistence type="predicted"/>
<dbReference type="OrthoDB" id="886912at2"/>
<dbReference type="InterPro" id="IPR019734">
    <property type="entry name" value="TPR_rpt"/>
</dbReference>
<accession>A0A1W2BIB6</accession>
<evidence type="ECO:0000256" key="1">
    <source>
        <dbReference type="PROSITE-ProRule" id="PRU00339"/>
    </source>
</evidence>
<dbReference type="InterPro" id="IPR011990">
    <property type="entry name" value="TPR-like_helical_dom_sf"/>
</dbReference>
<feature type="transmembrane region" description="Helical" evidence="2">
    <location>
        <begin position="12"/>
        <end position="31"/>
    </location>
</feature>
<protein>
    <submittedName>
        <fullName evidence="3">Uncharacterized protein</fullName>
    </submittedName>
</protein>
<keyword evidence="2" id="KW-0812">Transmembrane</keyword>
<evidence type="ECO:0000313" key="3">
    <source>
        <dbReference type="EMBL" id="SMC72422.1"/>
    </source>
</evidence>